<reference evidence="4" key="1">
    <citation type="submission" date="2015-02" db="EMBL/GenBank/DDBJ databases">
        <title>Genome sequencing for Strongylocentrotus purpuratus.</title>
        <authorList>
            <person name="Murali S."/>
            <person name="Liu Y."/>
            <person name="Vee V."/>
            <person name="English A."/>
            <person name="Wang M."/>
            <person name="Skinner E."/>
            <person name="Han Y."/>
            <person name="Muzny D.M."/>
            <person name="Worley K.C."/>
            <person name="Gibbs R.A."/>
        </authorList>
    </citation>
    <scope>NUCLEOTIDE SEQUENCE</scope>
</reference>
<feature type="transmembrane region" description="Helical" evidence="1">
    <location>
        <begin position="524"/>
        <end position="550"/>
    </location>
</feature>
<dbReference type="GO" id="GO:0071526">
    <property type="term" value="P:semaphorin-plexin signaling pathway"/>
    <property type="evidence" value="ECO:0000318"/>
    <property type="project" value="GO_Central"/>
</dbReference>
<dbReference type="GO" id="GO:0008360">
    <property type="term" value="P:regulation of cell shape"/>
    <property type="evidence" value="ECO:0000318"/>
    <property type="project" value="GO_Central"/>
</dbReference>
<dbReference type="KEGG" id="spu:105444137"/>
<evidence type="ECO:0000256" key="1">
    <source>
        <dbReference type="SAM" id="Phobius"/>
    </source>
</evidence>
<dbReference type="InterPro" id="IPR014756">
    <property type="entry name" value="Ig_E-set"/>
</dbReference>
<dbReference type="Gene3D" id="1.10.506.10">
    <property type="entry name" value="GTPase Activation - p120gap, domain 1"/>
    <property type="match status" value="1"/>
</dbReference>
<keyword evidence="1" id="KW-0472">Membrane</keyword>
<dbReference type="FunFam" id="2.60.40.10:FF:001688">
    <property type="entry name" value="GM13016"/>
    <property type="match status" value="1"/>
</dbReference>
<evidence type="ECO:0000313" key="4">
    <source>
        <dbReference type="Proteomes" id="UP000007110"/>
    </source>
</evidence>
<keyword evidence="1" id="KW-1133">Transmembrane helix</keyword>
<dbReference type="GO" id="GO:0017154">
    <property type="term" value="F:semaphorin receptor activity"/>
    <property type="evidence" value="ECO:0000318"/>
    <property type="project" value="GO_Central"/>
</dbReference>
<dbReference type="Gene3D" id="3.10.20.90">
    <property type="entry name" value="Phosphatidylinositol 3-kinase Catalytic Subunit, Chain A, domain 1"/>
    <property type="match status" value="1"/>
</dbReference>
<dbReference type="EnsemblMetazoa" id="XM_030983575">
    <property type="protein sequence ID" value="XP_030839435"/>
    <property type="gene ID" value="LOC105444137"/>
</dbReference>
<dbReference type="InterPro" id="IPR002909">
    <property type="entry name" value="IPT_dom"/>
</dbReference>
<dbReference type="InterPro" id="IPR013783">
    <property type="entry name" value="Ig-like_fold"/>
</dbReference>
<dbReference type="Pfam" id="PF01833">
    <property type="entry name" value="TIG"/>
    <property type="match status" value="2"/>
</dbReference>
<dbReference type="GO" id="GO:0030334">
    <property type="term" value="P:regulation of cell migration"/>
    <property type="evidence" value="ECO:0000318"/>
    <property type="project" value="GO_Central"/>
</dbReference>
<keyword evidence="1" id="KW-0812">Transmembrane</keyword>
<dbReference type="InterPro" id="IPR031148">
    <property type="entry name" value="Plexin"/>
</dbReference>
<protein>
    <recommendedName>
        <fullName evidence="2">IPT/TIG domain-containing protein</fullName>
    </recommendedName>
</protein>
<proteinExistence type="predicted"/>
<organism evidence="3 4">
    <name type="scientific">Strongylocentrotus purpuratus</name>
    <name type="common">Purple sea urchin</name>
    <dbReference type="NCBI Taxonomy" id="7668"/>
    <lineage>
        <taxon>Eukaryota</taxon>
        <taxon>Metazoa</taxon>
        <taxon>Echinodermata</taxon>
        <taxon>Eleutherozoa</taxon>
        <taxon>Echinozoa</taxon>
        <taxon>Echinoidea</taxon>
        <taxon>Euechinoidea</taxon>
        <taxon>Echinacea</taxon>
        <taxon>Camarodonta</taxon>
        <taxon>Echinidea</taxon>
        <taxon>Strongylocentrotidae</taxon>
        <taxon>Strongylocentrotus</taxon>
    </lineage>
</organism>
<dbReference type="PANTHER" id="PTHR22625:SF44">
    <property type="entry name" value="PLEXIN-B"/>
    <property type="match status" value="1"/>
</dbReference>
<dbReference type="InterPro" id="IPR013548">
    <property type="entry name" value="Plexin_cytoplasmic_RasGAP_dom"/>
</dbReference>
<feature type="domain" description="IPT/TIG" evidence="2">
    <location>
        <begin position="129"/>
        <end position="224"/>
    </location>
</feature>
<dbReference type="GO" id="GO:0002116">
    <property type="term" value="C:semaphorin receptor complex"/>
    <property type="evidence" value="ECO:0000318"/>
    <property type="project" value="GO_Central"/>
</dbReference>
<dbReference type="PANTHER" id="PTHR22625">
    <property type="entry name" value="PLEXIN"/>
    <property type="match status" value="1"/>
</dbReference>
<dbReference type="SUPFAM" id="SSF81296">
    <property type="entry name" value="E set domains"/>
    <property type="match status" value="2"/>
</dbReference>
<dbReference type="AlphaFoldDB" id="A0A7M7NRD9"/>
<dbReference type="Gene3D" id="2.60.40.10">
    <property type="entry name" value="Immunoglobulins"/>
    <property type="match status" value="2"/>
</dbReference>
<sequence length="840" mass="93437">MEFGYEYQVPSSMKLISYVVLKSTCILRTSSVRLNLLFQYLYIENIIEKNVGVSVQWNGLYTIDDPTDTYVTLYKCSVNSGSCSRCLSEEATPSILNCGWCGVDCNVIQSDVCQNDQFVSQNETQLCSAPVITDFYPLSGPINAQTRLQITGTDLGVEFGDVLEIVIGDLVCFLTDMGSFYQPGQSVSCTTGISTELISGRIGITVRSGESTKTGESTAEFFYRDPMISGFSPTEGQVAGGTEITITGMYLNTGRNIEASFGEAQCNNLIVKDTTATCITSSLQINEQVSVLLTMTFDGVEKTFEDSTFTYYPNAIIDGIDRTVSIMSGGLDIKLTGRRFDLIQEPRIIVSSLTTDASNSKLCNGTETLLICPTPNFPDDGISTRRRRATNGIMTANLNFDFDGYIVDGGFIEYYPDPMYESFSGPNRIYGSSNGRLDITGIGLDLASTEDDVQVLLGPNGVCHVDVLEIDIVRCQLPEKQPLAGYENGTLGQGPAKNLPAVTVLHGNVRFSPGFVSAWATDPLIAIVIPVVIIVPILIIIPMIILVWWFRKKQLEVKRAKEEVKMIRLNILKRVREVSNTSLDLSEADDRVQKQGVPFVGHVQYVTMMLFAGLGIHPETTEPEYMEDFMEHSLISFYRMLKEKAGMIEFIRQLENKKTGLGRERELIASLLAITFVSEGKSIHFTNVLTSLVEDEIVTASKSRRRMDTLFTNTESIAEKLINNWFALFMFEYLKVYGVYPLYMLYQAVKAQAEKGPIDVVTGDAYYTLEFSKLLDQEIEFYSLGIDVVDEDGHVYLHMTVLDVDTVKQAKQKILDSLWKKSYCLLPRDIDAVDLGESNE</sequence>
<dbReference type="GO" id="GO:0007416">
    <property type="term" value="P:synapse assembly"/>
    <property type="evidence" value="ECO:0000318"/>
    <property type="project" value="GO_Central"/>
</dbReference>
<dbReference type="GO" id="GO:0007162">
    <property type="term" value="P:negative regulation of cell adhesion"/>
    <property type="evidence" value="ECO:0000318"/>
    <property type="project" value="GO_Central"/>
</dbReference>
<reference evidence="3" key="2">
    <citation type="submission" date="2021-01" db="UniProtKB">
        <authorList>
            <consortium name="EnsemblMetazoa"/>
        </authorList>
    </citation>
    <scope>IDENTIFICATION</scope>
</reference>
<dbReference type="FunFam" id="2.60.40.10:FF:002072">
    <property type="entry name" value="Plexin A1a"/>
    <property type="match status" value="1"/>
</dbReference>
<dbReference type="SMART" id="SM00429">
    <property type="entry name" value="IPT"/>
    <property type="match status" value="3"/>
</dbReference>
<dbReference type="Proteomes" id="UP000007110">
    <property type="component" value="Unassembled WGS sequence"/>
</dbReference>
<feature type="domain" description="IPT/TIG" evidence="2">
    <location>
        <begin position="314"/>
        <end position="403"/>
    </location>
</feature>
<name>A0A7M7NRD9_STRPU</name>
<dbReference type="RefSeq" id="XP_030839435.1">
    <property type="nucleotide sequence ID" value="XM_030983575.1"/>
</dbReference>
<feature type="domain" description="IPT/TIG" evidence="2">
    <location>
        <begin position="225"/>
        <end position="312"/>
    </location>
</feature>
<dbReference type="OrthoDB" id="125363at2759"/>
<keyword evidence="4" id="KW-1185">Reference proteome</keyword>
<dbReference type="InParanoid" id="A0A7M7NRD9"/>
<dbReference type="GeneID" id="105444137"/>
<dbReference type="GO" id="GO:0050772">
    <property type="term" value="P:positive regulation of axonogenesis"/>
    <property type="evidence" value="ECO:0000318"/>
    <property type="project" value="GO_Central"/>
</dbReference>
<dbReference type="GO" id="GO:0005886">
    <property type="term" value="C:plasma membrane"/>
    <property type="evidence" value="ECO:0000318"/>
    <property type="project" value="GO_Central"/>
</dbReference>
<accession>A0A7M7NRD9</accession>
<dbReference type="Pfam" id="PF08337">
    <property type="entry name" value="Plexin_cytopl"/>
    <property type="match status" value="1"/>
</dbReference>
<evidence type="ECO:0000313" key="3">
    <source>
        <dbReference type="EnsemblMetazoa" id="XP_030839435"/>
    </source>
</evidence>
<evidence type="ECO:0000259" key="2">
    <source>
        <dbReference type="SMART" id="SM00429"/>
    </source>
</evidence>
<dbReference type="InterPro" id="IPR008936">
    <property type="entry name" value="Rho_GTPase_activation_prot"/>
</dbReference>